<evidence type="ECO:0000313" key="7">
    <source>
        <dbReference type="Proteomes" id="UP001153620"/>
    </source>
</evidence>
<keyword evidence="2" id="KW-0399">Innate immunity</keyword>
<feature type="domain" description="Peptidoglycan recognition protein family" evidence="5">
    <location>
        <begin position="154"/>
        <end position="300"/>
    </location>
</feature>
<evidence type="ECO:0000313" key="6">
    <source>
        <dbReference type="EMBL" id="CAG9801902.1"/>
    </source>
</evidence>
<feature type="domain" description="Peptidoglycan recognition protein family" evidence="5">
    <location>
        <begin position="323"/>
        <end position="466"/>
    </location>
</feature>
<dbReference type="Pfam" id="PF01510">
    <property type="entry name" value="Amidase_2"/>
    <property type="match status" value="2"/>
</dbReference>
<dbReference type="SUPFAM" id="SSF55846">
    <property type="entry name" value="N-acetylmuramoyl-L-alanine amidase-like"/>
    <property type="match status" value="2"/>
</dbReference>
<proteinExistence type="inferred from homology"/>
<evidence type="ECO:0000256" key="3">
    <source>
        <dbReference type="ARBA" id="ARBA00022859"/>
    </source>
</evidence>
<dbReference type="OrthoDB" id="10001926at2759"/>
<keyword evidence="7" id="KW-1185">Reference proteome</keyword>
<dbReference type="InterPro" id="IPR002502">
    <property type="entry name" value="Amidase_domain"/>
</dbReference>
<organism evidence="6 7">
    <name type="scientific">Chironomus riparius</name>
    <dbReference type="NCBI Taxonomy" id="315576"/>
    <lineage>
        <taxon>Eukaryota</taxon>
        <taxon>Metazoa</taxon>
        <taxon>Ecdysozoa</taxon>
        <taxon>Arthropoda</taxon>
        <taxon>Hexapoda</taxon>
        <taxon>Insecta</taxon>
        <taxon>Pterygota</taxon>
        <taxon>Neoptera</taxon>
        <taxon>Endopterygota</taxon>
        <taxon>Diptera</taxon>
        <taxon>Nematocera</taxon>
        <taxon>Chironomoidea</taxon>
        <taxon>Chironomidae</taxon>
        <taxon>Chironominae</taxon>
        <taxon>Chironomus</taxon>
    </lineage>
</organism>
<dbReference type="GO" id="GO:0045087">
    <property type="term" value="P:innate immune response"/>
    <property type="evidence" value="ECO:0007669"/>
    <property type="project" value="UniProtKB-KW"/>
</dbReference>
<sequence>MSISSTVDSLEAVDYINRQYIDLAIKFGNNSNILAEKIPNLQFDESEGIHVGNVIYNIHHHSKKTDLTDSTTASINSFNFKVKSTFGRFEKYGRCKIYWSLVLIIAIICTTASVSVSVYFALRDKLDTTTVRSNETTVTEFTTLKTTTEPYDFDALITREEWGAININLSIIPKLGMPIKRIIIAQTLGQFCTNKTNCISTVKSMQTQNSNLDDIPYNYLIGGDGRIYEGRGIEYQGQHTANLDATEYNSIGICIAFIGNYQAIAPDSSQISLLAEFVDFYKKKGSIAEDYIIVLQDDLKYNPIKAYALNTEIEKFDHFRPLYKIYRREEWNAQSRKDPPNIFETRPMNWVVIGHTASSLCSSLEVCKTSGRNLQKTSFNNTWSDILYNVFFGGDGYAFEGRGFDYWGSHHIGLNSLSIGVGVIGTFDNVPPNQAILNAIIKVFDDAMALGKLSQDYKIFGRSDFRGPGPGTAFMNVIKEWCRYGNKTNSC</sequence>
<evidence type="ECO:0000256" key="4">
    <source>
        <dbReference type="SAM" id="Phobius"/>
    </source>
</evidence>
<name>A0A9N9RNT0_9DIPT</name>
<reference evidence="6" key="1">
    <citation type="submission" date="2022-01" db="EMBL/GenBank/DDBJ databases">
        <authorList>
            <person name="King R."/>
        </authorList>
    </citation>
    <scope>NUCLEOTIDE SEQUENCE</scope>
</reference>
<dbReference type="PANTHER" id="PTHR11022:SF41">
    <property type="entry name" value="PEPTIDOGLYCAN-RECOGNITION PROTEIN LC-RELATED"/>
    <property type="match status" value="1"/>
</dbReference>
<evidence type="ECO:0000256" key="1">
    <source>
        <dbReference type="ARBA" id="ARBA00007553"/>
    </source>
</evidence>
<comment type="similarity">
    <text evidence="1">Belongs to the N-acetylmuramoyl-L-alanine amidase 2 family.</text>
</comment>
<reference evidence="6" key="2">
    <citation type="submission" date="2022-10" db="EMBL/GenBank/DDBJ databases">
        <authorList>
            <consortium name="ENA_rothamsted_submissions"/>
            <consortium name="culmorum"/>
            <person name="King R."/>
        </authorList>
    </citation>
    <scope>NUCLEOTIDE SEQUENCE</scope>
</reference>
<dbReference type="PANTHER" id="PTHR11022">
    <property type="entry name" value="PEPTIDOGLYCAN RECOGNITION PROTEIN"/>
    <property type="match status" value="1"/>
</dbReference>
<feature type="transmembrane region" description="Helical" evidence="4">
    <location>
        <begin position="97"/>
        <end position="122"/>
    </location>
</feature>
<dbReference type="CDD" id="cd06583">
    <property type="entry name" value="PGRP"/>
    <property type="match status" value="2"/>
</dbReference>
<protein>
    <recommendedName>
        <fullName evidence="5">Peptidoglycan recognition protein family domain-containing protein</fullName>
    </recommendedName>
</protein>
<dbReference type="SMART" id="SM00701">
    <property type="entry name" value="PGRP"/>
    <property type="match status" value="2"/>
</dbReference>
<dbReference type="Gene3D" id="3.40.80.10">
    <property type="entry name" value="Peptidoglycan recognition protein-like"/>
    <property type="match status" value="2"/>
</dbReference>
<dbReference type="InterPro" id="IPR006619">
    <property type="entry name" value="PGRP_domain_met/bac"/>
</dbReference>
<accession>A0A9N9RNT0</accession>
<keyword evidence="4" id="KW-1133">Transmembrane helix</keyword>
<dbReference type="GO" id="GO:0008745">
    <property type="term" value="F:N-acetylmuramoyl-L-alanine amidase activity"/>
    <property type="evidence" value="ECO:0007669"/>
    <property type="project" value="InterPro"/>
</dbReference>
<dbReference type="Proteomes" id="UP001153620">
    <property type="component" value="Chromosome 2"/>
</dbReference>
<evidence type="ECO:0000256" key="2">
    <source>
        <dbReference type="ARBA" id="ARBA00022588"/>
    </source>
</evidence>
<keyword evidence="3" id="KW-0391">Immunity</keyword>
<dbReference type="GO" id="GO:0009253">
    <property type="term" value="P:peptidoglycan catabolic process"/>
    <property type="evidence" value="ECO:0007669"/>
    <property type="project" value="InterPro"/>
</dbReference>
<gene>
    <name evidence="6" type="ORF">CHIRRI_LOCUS4822</name>
</gene>
<keyword evidence="4" id="KW-0472">Membrane</keyword>
<dbReference type="InterPro" id="IPR036505">
    <property type="entry name" value="Amidase/PGRP_sf"/>
</dbReference>
<dbReference type="AlphaFoldDB" id="A0A9N9RNT0"/>
<evidence type="ECO:0000259" key="5">
    <source>
        <dbReference type="SMART" id="SM00701"/>
    </source>
</evidence>
<keyword evidence="4" id="KW-0812">Transmembrane</keyword>
<dbReference type="EMBL" id="OU895878">
    <property type="protein sequence ID" value="CAG9801902.1"/>
    <property type="molecule type" value="Genomic_DNA"/>
</dbReference>
<dbReference type="InterPro" id="IPR015510">
    <property type="entry name" value="PGRP"/>
</dbReference>
<dbReference type="GO" id="GO:0008270">
    <property type="term" value="F:zinc ion binding"/>
    <property type="evidence" value="ECO:0007669"/>
    <property type="project" value="InterPro"/>
</dbReference>